<dbReference type="EMBL" id="BART01028359">
    <property type="protein sequence ID" value="GAG90200.1"/>
    <property type="molecule type" value="Genomic_DNA"/>
</dbReference>
<proteinExistence type="predicted"/>
<name>X1B553_9ZZZZ</name>
<sequence length="240" mass="27653">ADFHTKTFYGQKTSLMISSPAKMVPYIFLSCIVRKDDGTWEKSTKGEGKTVKLSIEAIICILEVLHRKSANWRGYHVFKNRKTEIYAGWEDESRQVLLIKIGDYMKKLRFPNLNFLTLMLEHLLSEKIEFATSGTFDSDTREGQEGDKEAEYGVFAEHITARDGLNIVETTEYDTSIDTLEIKAKIKVESPKALLITLESGEEYWIPKSTLHSVYEVNNKEILQNLVVDKWIIEKHKILK</sequence>
<comment type="caution">
    <text evidence="1">The sequence shown here is derived from an EMBL/GenBank/DDBJ whole genome shotgun (WGS) entry which is preliminary data.</text>
</comment>
<evidence type="ECO:0000313" key="1">
    <source>
        <dbReference type="EMBL" id="GAG90200.1"/>
    </source>
</evidence>
<accession>X1B553</accession>
<protein>
    <submittedName>
        <fullName evidence="1">Uncharacterized protein</fullName>
    </submittedName>
</protein>
<organism evidence="1">
    <name type="scientific">marine sediment metagenome</name>
    <dbReference type="NCBI Taxonomy" id="412755"/>
    <lineage>
        <taxon>unclassified sequences</taxon>
        <taxon>metagenomes</taxon>
        <taxon>ecological metagenomes</taxon>
    </lineage>
</organism>
<dbReference type="AlphaFoldDB" id="X1B553"/>
<feature type="non-terminal residue" evidence="1">
    <location>
        <position position="1"/>
    </location>
</feature>
<gene>
    <name evidence="1" type="ORF">S01H4_50025</name>
</gene>
<reference evidence="1" key="1">
    <citation type="journal article" date="2014" name="Front. Microbiol.">
        <title>High frequency of phylogenetically diverse reductive dehalogenase-homologous genes in deep subseafloor sedimentary metagenomes.</title>
        <authorList>
            <person name="Kawai M."/>
            <person name="Futagami T."/>
            <person name="Toyoda A."/>
            <person name="Takaki Y."/>
            <person name="Nishi S."/>
            <person name="Hori S."/>
            <person name="Arai W."/>
            <person name="Tsubouchi T."/>
            <person name="Morono Y."/>
            <person name="Uchiyama I."/>
            <person name="Ito T."/>
            <person name="Fujiyama A."/>
            <person name="Inagaki F."/>
            <person name="Takami H."/>
        </authorList>
    </citation>
    <scope>NUCLEOTIDE SEQUENCE</scope>
    <source>
        <strain evidence="1">Expedition CK06-06</strain>
    </source>
</reference>